<organism evidence="2 3">
    <name type="scientific">Pseudomonas jinjuensis</name>
    <dbReference type="NCBI Taxonomy" id="198616"/>
    <lineage>
        <taxon>Bacteria</taxon>
        <taxon>Pseudomonadati</taxon>
        <taxon>Pseudomonadota</taxon>
        <taxon>Gammaproteobacteria</taxon>
        <taxon>Pseudomonadales</taxon>
        <taxon>Pseudomonadaceae</taxon>
        <taxon>Pseudomonas</taxon>
    </lineage>
</organism>
<sequence>MLLVFGLNLLALTALCLALSRHHRDLFGSAPSGKRVLVLRSVALLDGGLALAYCIHRLGVENGIVYWFCLLMLAGSLLVALLAWRPRWTLPTAAGMPLLGGVVAVFA</sequence>
<feature type="transmembrane region" description="Helical" evidence="1">
    <location>
        <begin position="64"/>
        <end position="82"/>
    </location>
</feature>
<dbReference type="OrthoDB" id="7032643at2"/>
<feature type="transmembrane region" description="Helical" evidence="1">
    <location>
        <begin position="88"/>
        <end position="106"/>
    </location>
</feature>
<evidence type="ECO:0008006" key="4">
    <source>
        <dbReference type="Google" id="ProtNLM"/>
    </source>
</evidence>
<dbReference type="AlphaFoldDB" id="A0A1G9ZZZ0"/>
<proteinExistence type="predicted"/>
<accession>A0A1G9ZZZ0</accession>
<dbReference type="EMBL" id="FNIJ01000002">
    <property type="protein sequence ID" value="SDN26614.1"/>
    <property type="molecule type" value="Genomic_DNA"/>
</dbReference>
<keyword evidence="1" id="KW-0472">Membrane</keyword>
<dbReference type="InterPro" id="IPR021762">
    <property type="entry name" value="DUF3325"/>
</dbReference>
<gene>
    <name evidence="2" type="ORF">SAMN05216193_10230</name>
</gene>
<keyword evidence="3" id="KW-1185">Reference proteome</keyword>
<dbReference type="Proteomes" id="UP000242957">
    <property type="component" value="Unassembled WGS sequence"/>
</dbReference>
<feature type="transmembrane region" description="Helical" evidence="1">
    <location>
        <begin position="37"/>
        <end position="55"/>
    </location>
</feature>
<evidence type="ECO:0000313" key="2">
    <source>
        <dbReference type="EMBL" id="SDN26614.1"/>
    </source>
</evidence>
<dbReference type="Pfam" id="PF11804">
    <property type="entry name" value="DUF3325"/>
    <property type="match status" value="1"/>
</dbReference>
<evidence type="ECO:0000256" key="1">
    <source>
        <dbReference type="SAM" id="Phobius"/>
    </source>
</evidence>
<dbReference type="STRING" id="198616.SAMN05216193_10230"/>
<keyword evidence="1" id="KW-1133">Transmembrane helix</keyword>
<reference evidence="3" key="1">
    <citation type="submission" date="2016-10" db="EMBL/GenBank/DDBJ databases">
        <authorList>
            <person name="Varghese N."/>
            <person name="Submissions S."/>
        </authorList>
    </citation>
    <scope>NUCLEOTIDE SEQUENCE [LARGE SCALE GENOMIC DNA]</scope>
    <source>
        <strain evidence="3">JCM 21621</strain>
    </source>
</reference>
<protein>
    <recommendedName>
        <fullName evidence="4">Iron uptake protein</fullName>
    </recommendedName>
</protein>
<name>A0A1G9ZZZ0_9PSED</name>
<keyword evidence="1" id="KW-0812">Transmembrane</keyword>
<dbReference type="RefSeq" id="WP_084309810.1">
    <property type="nucleotide sequence ID" value="NZ_FNIJ01000002.1"/>
</dbReference>
<evidence type="ECO:0000313" key="3">
    <source>
        <dbReference type="Proteomes" id="UP000242957"/>
    </source>
</evidence>